<name>A0AAP2CSE4_9RHOB</name>
<keyword evidence="3" id="KW-1185">Reference proteome</keyword>
<feature type="domain" description="DUF306" evidence="1">
    <location>
        <begin position="29"/>
        <end position="126"/>
    </location>
</feature>
<dbReference type="InterPro" id="IPR053147">
    <property type="entry name" value="Hsp_HslJ-like"/>
</dbReference>
<dbReference type="AlphaFoldDB" id="A0AAP2CSE4"/>
<dbReference type="InterPro" id="IPR005184">
    <property type="entry name" value="DUF306_Meta_HslJ"/>
</dbReference>
<gene>
    <name evidence="2" type="ORF">IV417_17710</name>
</gene>
<organism evidence="2 3">
    <name type="scientific">Harenicola maris</name>
    <dbReference type="NCBI Taxonomy" id="2841044"/>
    <lineage>
        <taxon>Bacteria</taxon>
        <taxon>Pseudomonadati</taxon>
        <taxon>Pseudomonadota</taxon>
        <taxon>Alphaproteobacteria</taxon>
        <taxon>Rhodobacterales</taxon>
        <taxon>Paracoccaceae</taxon>
        <taxon>Harenicola</taxon>
    </lineage>
</organism>
<evidence type="ECO:0000313" key="2">
    <source>
        <dbReference type="EMBL" id="MBT0959228.1"/>
    </source>
</evidence>
<dbReference type="RefSeq" id="WP_327795463.1">
    <property type="nucleotide sequence ID" value="NZ_JADQAZ010000004.1"/>
</dbReference>
<dbReference type="Proteomes" id="UP001315686">
    <property type="component" value="Unassembled WGS sequence"/>
</dbReference>
<dbReference type="EMBL" id="JADQAZ010000004">
    <property type="protein sequence ID" value="MBT0959228.1"/>
    <property type="molecule type" value="Genomic_DNA"/>
</dbReference>
<evidence type="ECO:0000313" key="3">
    <source>
        <dbReference type="Proteomes" id="UP001315686"/>
    </source>
</evidence>
<proteinExistence type="predicted"/>
<dbReference type="PANTHER" id="PTHR35535">
    <property type="entry name" value="HEAT SHOCK PROTEIN HSLJ"/>
    <property type="match status" value="1"/>
</dbReference>
<sequence length="130" mass="13733">MLRFAPLMLLPLVLSACKDETVSGYTQVTTDFVLEEVNGSPFAARATINLGETGVISGEGPCNGYTAAQKAPYPWFEIGPIAATKRACPDLRQEAKFFDALQGMTLSEVTGGVLILSNTSGGQMVFNAAP</sequence>
<dbReference type="Pfam" id="PF03724">
    <property type="entry name" value="META"/>
    <property type="match status" value="1"/>
</dbReference>
<accession>A0AAP2CSE4</accession>
<reference evidence="2 3" key="1">
    <citation type="journal article" date="2021" name="Arch. Microbiol.">
        <title>Harenicola maris gen. nov., sp. nov. isolated from the Sea of Japan shallow sediments.</title>
        <authorList>
            <person name="Romanenko L.A."/>
            <person name="Kurilenko V.V."/>
            <person name="Chernysheva N.Y."/>
            <person name="Tekutyeva L.A."/>
            <person name="Velansky P.V."/>
            <person name="Svetashev V.I."/>
            <person name="Isaeva M.P."/>
        </authorList>
    </citation>
    <scope>NUCLEOTIDE SEQUENCE [LARGE SCALE GENOMIC DNA]</scope>
    <source>
        <strain evidence="2 3">KMM 3653</strain>
    </source>
</reference>
<protein>
    <submittedName>
        <fullName evidence="2">META domain-containing protein</fullName>
    </submittedName>
</protein>
<evidence type="ECO:0000259" key="1">
    <source>
        <dbReference type="Pfam" id="PF03724"/>
    </source>
</evidence>
<dbReference type="InterPro" id="IPR038670">
    <property type="entry name" value="HslJ-like_sf"/>
</dbReference>
<dbReference type="PANTHER" id="PTHR35535:SF1">
    <property type="entry name" value="HEAT SHOCK PROTEIN HSLJ"/>
    <property type="match status" value="1"/>
</dbReference>
<dbReference type="Gene3D" id="2.40.128.270">
    <property type="match status" value="1"/>
</dbReference>
<comment type="caution">
    <text evidence="2">The sequence shown here is derived from an EMBL/GenBank/DDBJ whole genome shotgun (WGS) entry which is preliminary data.</text>
</comment>
<dbReference type="PROSITE" id="PS51257">
    <property type="entry name" value="PROKAR_LIPOPROTEIN"/>
    <property type="match status" value="1"/>
</dbReference>